<reference evidence="2" key="1">
    <citation type="submission" date="2016-11" db="EMBL/GenBank/DDBJ databases">
        <authorList>
            <person name="Varghese N."/>
            <person name="Submissions S."/>
        </authorList>
    </citation>
    <scope>NUCLEOTIDE SEQUENCE [LARGE SCALE GENOMIC DNA]</scope>
    <source>
        <strain evidence="2">DSM 16990</strain>
    </source>
</reference>
<sequence>MNKTLISLTIVAFATINQVKAQTDHIEHKVTLQQKSTKELKDIERAKAWLAHSVEDDLNKANGLAENTNEEAEGGRKQIYADKYIAYKNDAFEVGMEGKMTLKAFQKKWSKDFDCQYAGIGFGCLVPISDYGLIKVSRCIFTKKVGLTYVFETTITDTDAKIGYKRDIKVVPSGKAYLIEDVLEYN</sequence>
<evidence type="ECO:0000313" key="2">
    <source>
        <dbReference type="Proteomes" id="UP000184287"/>
    </source>
</evidence>
<proteinExistence type="predicted"/>
<dbReference type="EMBL" id="FQUQ01000002">
    <property type="protein sequence ID" value="SHF47463.1"/>
    <property type="molecule type" value="Genomic_DNA"/>
</dbReference>
<dbReference type="Proteomes" id="UP000184287">
    <property type="component" value="Unassembled WGS sequence"/>
</dbReference>
<keyword evidence="2" id="KW-1185">Reference proteome</keyword>
<gene>
    <name evidence="1" type="ORF">SAMN04488522_1021409</name>
</gene>
<dbReference type="AlphaFoldDB" id="A0A1M5BY52"/>
<organism evidence="1 2">
    <name type="scientific">Pedobacter caeni</name>
    <dbReference type="NCBI Taxonomy" id="288992"/>
    <lineage>
        <taxon>Bacteria</taxon>
        <taxon>Pseudomonadati</taxon>
        <taxon>Bacteroidota</taxon>
        <taxon>Sphingobacteriia</taxon>
        <taxon>Sphingobacteriales</taxon>
        <taxon>Sphingobacteriaceae</taxon>
        <taxon>Pedobacter</taxon>
    </lineage>
</organism>
<protein>
    <submittedName>
        <fullName evidence="1">Uncharacterized protein</fullName>
    </submittedName>
</protein>
<dbReference type="STRING" id="288992.SAMN04488522_1021409"/>
<name>A0A1M5BY52_9SPHI</name>
<dbReference type="OrthoDB" id="763376at2"/>
<dbReference type="RefSeq" id="WP_073231666.1">
    <property type="nucleotide sequence ID" value="NZ_FQUQ01000002.1"/>
</dbReference>
<accession>A0A1M5BY52</accession>
<evidence type="ECO:0000313" key="1">
    <source>
        <dbReference type="EMBL" id="SHF47463.1"/>
    </source>
</evidence>